<dbReference type="EMBL" id="FR904430">
    <property type="protein sequence ID" value="CDQ63166.1"/>
    <property type="molecule type" value="Genomic_DNA"/>
</dbReference>
<sequence length="143" mass="16096">MTPCEVLYTAHDTWIMKPTEYLISFRMEKLLLNCPKNPSRRMSLRHGFRCVPENGVKVEEVLLAVGEQVGAEFIHSASRMNRAVVVFMQRANLVGRLIASGIFVRGVLVPISPLSTPSTRVVVANLPPFITDDPNQERAESFW</sequence>
<evidence type="ECO:0000313" key="1">
    <source>
        <dbReference type="EMBL" id="CDQ63166.1"/>
    </source>
</evidence>
<organism evidence="1 2">
    <name type="scientific">Oncorhynchus mykiss</name>
    <name type="common">Rainbow trout</name>
    <name type="synonym">Salmo gairdneri</name>
    <dbReference type="NCBI Taxonomy" id="8022"/>
    <lineage>
        <taxon>Eukaryota</taxon>
        <taxon>Metazoa</taxon>
        <taxon>Chordata</taxon>
        <taxon>Craniata</taxon>
        <taxon>Vertebrata</taxon>
        <taxon>Euteleostomi</taxon>
        <taxon>Actinopterygii</taxon>
        <taxon>Neopterygii</taxon>
        <taxon>Teleostei</taxon>
        <taxon>Protacanthopterygii</taxon>
        <taxon>Salmoniformes</taxon>
        <taxon>Salmonidae</taxon>
        <taxon>Salmoninae</taxon>
        <taxon>Oncorhynchus</taxon>
    </lineage>
</organism>
<reference evidence="1" key="2">
    <citation type="submission" date="2014-03" db="EMBL/GenBank/DDBJ databases">
        <authorList>
            <person name="Genoscope - CEA"/>
        </authorList>
    </citation>
    <scope>NUCLEOTIDE SEQUENCE</scope>
</reference>
<protein>
    <submittedName>
        <fullName evidence="1">Uncharacterized protein</fullName>
    </submittedName>
</protein>
<dbReference type="STRING" id="8022.A0A060W815"/>
<proteinExistence type="predicted"/>
<dbReference type="AlphaFoldDB" id="A0A060W815"/>
<evidence type="ECO:0000313" key="2">
    <source>
        <dbReference type="Proteomes" id="UP000193380"/>
    </source>
</evidence>
<dbReference type="PaxDb" id="8022-A0A060W815"/>
<accession>A0A060W815</accession>
<name>A0A060W815_ONCMY</name>
<reference evidence="1" key="1">
    <citation type="journal article" date="2014" name="Nat. Commun.">
        <title>The rainbow trout genome provides novel insights into evolution after whole-genome duplication in vertebrates.</title>
        <authorList>
            <person name="Berthelot C."/>
            <person name="Brunet F."/>
            <person name="Chalopin D."/>
            <person name="Juanchich A."/>
            <person name="Bernard M."/>
            <person name="Noel B."/>
            <person name="Bento P."/>
            <person name="Da Silva C."/>
            <person name="Labadie K."/>
            <person name="Alberti A."/>
            <person name="Aury J.M."/>
            <person name="Louis A."/>
            <person name="Dehais P."/>
            <person name="Bardou P."/>
            <person name="Montfort J."/>
            <person name="Klopp C."/>
            <person name="Cabau C."/>
            <person name="Gaspin C."/>
            <person name="Thorgaard G.H."/>
            <person name="Boussaha M."/>
            <person name="Quillet E."/>
            <person name="Guyomard R."/>
            <person name="Galiana D."/>
            <person name="Bobe J."/>
            <person name="Volff J.N."/>
            <person name="Genet C."/>
            <person name="Wincker P."/>
            <person name="Jaillon O."/>
            <person name="Roest Crollius H."/>
            <person name="Guiguen Y."/>
        </authorList>
    </citation>
    <scope>NUCLEOTIDE SEQUENCE [LARGE SCALE GENOMIC DNA]</scope>
</reference>
<dbReference type="Proteomes" id="UP000193380">
    <property type="component" value="Unassembled WGS sequence"/>
</dbReference>
<gene>
    <name evidence="1" type="ORF">GSONMT00068610001</name>
</gene>